<evidence type="ECO:0000313" key="11">
    <source>
        <dbReference type="Proteomes" id="UP000199664"/>
    </source>
</evidence>
<dbReference type="GO" id="GO:0005886">
    <property type="term" value="C:plasma membrane"/>
    <property type="evidence" value="ECO:0007669"/>
    <property type="project" value="UniProtKB-SubCell"/>
</dbReference>
<dbReference type="PANTHER" id="PTHR30294">
    <property type="entry name" value="MEMBRANE COMPONENT OF ABC TRANSPORTER YHHJ-RELATED"/>
    <property type="match status" value="1"/>
</dbReference>
<comment type="subcellular location">
    <subcellularLocation>
        <location evidence="1">Cell membrane</location>
        <topology evidence="1">Multi-pass membrane protein</topology>
    </subcellularLocation>
</comment>
<proteinExistence type="inferred from homology"/>
<dbReference type="PANTHER" id="PTHR30294:SF29">
    <property type="entry name" value="MULTIDRUG ABC TRANSPORTER PERMEASE YBHS-RELATED"/>
    <property type="match status" value="1"/>
</dbReference>
<dbReference type="EMBL" id="FOAN01000010">
    <property type="protein sequence ID" value="SEM34738.1"/>
    <property type="molecule type" value="Genomic_DNA"/>
</dbReference>
<evidence type="ECO:0000259" key="9">
    <source>
        <dbReference type="PROSITE" id="PS51012"/>
    </source>
</evidence>
<dbReference type="Gene3D" id="3.40.1710.10">
    <property type="entry name" value="abc type-2 transporter like domain"/>
    <property type="match status" value="1"/>
</dbReference>
<keyword evidence="4" id="KW-1003">Cell membrane</keyword>
<dbReference type="GO" id="GO:0140359">
    <property type="term" value="F:ABC-type transporter activity"/>
    <property type="evidence" value="ECO:0007669"/>
    <property type="project" value="InterPro"/>
</dbReference>
<feature type="transmembrane region" description="Helical" evidence="8">
    <location>
        <begin position="31"/>
        <end position="51"/>
    </location>
</feature>
<comment type="similarity">
    <text evidence="2">Belongs to the ABC-2 integral membrane protein family.</text>
</comment>
<dbReference type="InterPro" id="IPR013525">
    <property type="entry name" value="ABC2_TM"/>
</dbReference>
<evidence type="ECO:0000256" key="6">
    <source>
        <dbReference type="ARBA" id="ARBA00022989"/>
    </source>
</evidence>
<reference evidence="11" key="1">
    <citation type="submission" date="2016-10" db="EMBL/GenBank/DDBJ databases">
        <authorList>
            <person name="Varghese N."/>
            <person name="Submissions S."/>
        </authorList>
    </citation>
    <scope>NUCLEOTIDE SEQUENCE [LARGE SCALE GENOMIC DNA]</scope>
    <source>
        <strain evidence="11">LMG 26383,CCUG 61248,R- 45681</strain>
    </source>
</reference>
<evidence type="ECO:0000256" key="8">
    <source>
        <dbReference type="SAM" id="Phobius"/>
    </source>
</evidence>
<evidence type="ECO:0000256" key="4">
    <source>
        <dbReference type="ARBA" id="ARBA00022475"/>
    </source>
</evidence>
<dbReference type="Pfam" id="PF12698">
    <property type="entry name" value="ABC2_membrane_3"/>
    <property type="match status" value="1"/>
</dbReference>
<dbReference type="Proteomes" id="UP000199664">
    <property type="component" value="Unassembled WGS sequence"/>
</dbReference>
<feature type="transmembrane region" description="Helical" evidence="8">
    <location>
        <begin position="360"/>
        <end position="378"/>
    </location>
</feature>
<gene>
    <name evidence="10" type="ORF">SAMN04515666_11080</name>
</gene>
<dbReference type="PROSITE" id="PS51012">
    <property type="entry name" value="ABC_TM2"/>
    <property type="match status" value="1"/>
</dbReference>
<evidence type="ECO:0000313" key="10">
    <source>
        <dbReference type="EMBL" id="SEM34738.1"/>
    </source>
</evidence>
<keyword evidence="11" id="KW-1185">Reference proteome</keyword>
<dbReference type="InterPro" id="IPR051449">
    <property type="entry name" value="ABC-2_transporter_component"/>
</dbReference>
<keyword evidence="7 8" id="KW-0472">Membrane</keyword>
<feature type="transmembrane region" description="Helical" evidence="8">
    <location>
        <begin position="268"/>
        <end position="290"/>
    </location>
</feature>
<keyword evidence="3" id="KW-0813">Transport</keyword>
<organism evidence="10 11">
    <name type="scientific">Bosea lupini</name>
    <dbReference type="NCBI Taxonomy" id="1036779"/>
    <lineage>
        <taxon>Bacteria</taxon>
        <taxon>Pseudomonadati</taxon>
        <taxon>Pseudomonadota</taxon>
        <taxon>Alphaproteobacteria</taxon>
        <taxon>Hyphomicrobiales</taxon>
        <taxon>Boseaceae</taxon>
        <taxon>Bosea</taxon>
    </lineage>
</organism>
<evidence type="ECO:0000256" key="3">
    <source>
        <dbReference type="ARBA" id="ARBA00022448"/>
    </source>
</evidence>
<dbReference type="InterPro" id="IPR047817">
    <property type="entry name" value="ABC2_TM_bact-type"/>
</dbReference>
<keyword evidence="5 8" id="KW-0812">Transmembrane</keyword>
<feature type="transmembrane region" description="Helical" evidence="8">
    <location>
        <begin position="190"/>
        <end position="212"/>
    </location>
</feature>
<evidence type="ECO:0000256" key="5">
    <source>
        <dbReference type="ARBA" id="ARBA00022692"/>
    </source>
</evidence>
<sequence length="383" mass="41761">MSTMALASLFSPGRLGAVLAKEFVQMRRDRITFAMMLVVPIVQLLLFGYAINNDPKGLPAAVLALGQDRYTRSVVAALEVSGYYRFAKRPESAAEAQSLMARGAISFLVTIPSDFGMRVERGDEPRILVEADATDPAASSNAVGALQTIASRALTRALGTEELKREQSESALSFVIHRRYNPEGITQYNIVPGLLGVILQMTMVMMTAMALTREIERGTMENLLAMPATPGEIMLGKVLPYLAVGSIQVAVVLSAAKLLFGVPFLGSLGLLLTSVTIFVLALVLLGYTISTMARTQLQAMQLTFFFFLPSLLLSGFMFPYAGMPLWAQWLGEIFPLTHFLRVVRAIMLKGADLGDIGLEVFYLSIFVPLYAGIALLRFRSTLD</sequence>
<feature type="transmembrane region" description="Helical" evidence="8">
    <location>
        <begin position="233"/>
        <end position="256"/>
    </location>
</feature>
<protein>
    <submittedName>
        <fullName evidence="10">ABC-2 type transport system permease protein</fullName>
    </submittedName>
</protein>
<dbReference type="AlphaFoldDB" id="A0A1H7XNF2"/>
<evidence type="ECO:0000256" key="7">
    <source>
        <dbReference type="ARBA" id="ARBA00023136"/>
    </source>
</evidence>
<accession>A0A1H7XNF2</accession>
<evidence type="ECO:0000256" key="1">
    <source>
        <dbReference type="ARBA" id="ARBA00004651"/>
    </source>
</evidence>
<keyword evidence="6 8" id="KW-1133">Transmembrane helix</keyword>
<feature type="transmembrane region" description="Helical" evidence="8">
    <location>
        <begin position="302"/>
        <end position="321"/>
    </location>
</feature>
<dbReference type="STRING" id="1036779.SAMN04515666_11080"/>
<name>A0A1H7XNF2_9HYPH</name>
<evidence type="ECO:0000256" key="2">
    <source>
        <dbReference type="ARBA" id="ARBA00007783"/>
    </source>
</evidence>
<feature type="domain" description="ABC transmembrane type-2" evidence="9">
    <location>
        <begin position="152"/>
        <end position="381"/>
    </location>
</feature>